<dbReference type="Proteomes" id="UP000706525">
    <property type="component" value="Unassembled WGS sequence"/>
</dbReference>
<gene>
    <name evidence="4" type="primary">rnfH</name>
    <name evidence="4" type="ORF">LMG32289_04643</name>
</gene>
<dbReference type="InterPro" id="IPR037021">
    <property type="entry name" value="RnfH_sf"/>
</dbReference>
<dbReference type="NCBIfam" id="NF002490">
    <property type="entry name" value="PRK01777.1"/>
    <property type="match status" value="1"/>
</dbReference>
<dbReference type="RefSeq" id="WP_223992530.1">
    <property type="nucleotide sequence ID" value="NZ_CAJZAG010000009.1"/>
</dbReference>
<dbReference type="HAMAP" id="MF_00460">
    <property type="entry name" value="UPF0125_RnfH"/>
    <property type="match status" value="1"/>
</dbReference>
<sequence length="123" mass="13585">MTTRPELPVALGETTALVRLAVCYARPDHVFLEDVEVPAGASIVQAIAASGLVRACPEVDPNTMRVGIFGKLKTLDTVVREGDRVEVYRQLTADPKQARRRRVQKTRATGTREGQKWIRGKSD</sequence>
<protein>
    <recommendedName>
        <fullName evidence="2">UPF0125 protein LMG32289_04643</fullName>
    </recommendedName>
</protein>
<dbReference type="InterPro" id="IPR005346">
    <property type="entry name" value="RnfH"/>
</dbReference>
<proteinExistence type="inferred from homology"/>
<reference evidence="4 5" key="1">
    <citation type="submission" date="2021-08" db="EMBL/GenBank/DDBJ databases">
        <authorList>
            <person name="Peeters C."/>
        </authorList>
    </citation>
    <scope>NUCLEOTIDE SEQUENCE [LARGE SCALE GENOMIC DNA]</scope>
    <source>
        <strain evidence="4 5">LMG 32289</strain>
    </source>
</reference>
<dbReference type="Gene3D" id="3.10.20.280">
    <property type="entry name" value="RnfH-like"/>
    <property type="match status" value="1"/>
</dbReference>
<evidence type="ECO:0000256" key="2">
    <source>
        <dbReference type="HAMAP-Rule" id="MF_00460"/>
    </source>
</evidence>
<dbReference type="PANTHER" id="PTHR37483">
    <property type="entry name" value="UPF0125 PROTEIN RATB"/>
    <property type="match status" value="1"/>
</dbReference>
<evidence type="ECO:0000256" key="3">
    <source>
        <dbReference type="SAM" id="MobiDB-lite"/>
    </source>
</evidence>
<accession>A0ABN7Z3P6</accession>
<dbReference type="SUPFAM" id="SSF54285">
    <property type="entry name" value="MoaD/ThiS"/>
    <property type="match status" value="1"/>
</dbReference>
<comment type="caution">
    <text evidence="4">The sequence shown here is derived from an EMBL/GenBank/DDBJ whole genome shotgun (WGS) entry which is preliminary data.</text>
</comment>
<keyword evidence="5" id="KW-1185">Reference proteome</keyword>
<comment type="similarity">
    <text evidence="1 2">Belongs to the UPF0125 (RnfH) family.</text>
</comment>
<evidence type="ECO:0000313" key="4">
    <source>
        <dbReference type="EMBL" id="CAG9180530.1"/>
    </source>
</evidence>
<feature type="compositionally biased region" description="Basic and acidic residues" evidence="3">
    <location>
        <begin position="113"/>
        <end position="123"/>
    </location>
</feature>
<feature type="region of interest" description="Disordered" evidence="3">
    <location>
        <begin position="96"/>
        <end position="123"/>
    </location>
</feature>
<dbReference type="InterPro" id="IPR016155">
    <property type="entry name" value="Mopterin_synth/thiamin_S_b"/>
</dbReference>
<name>A0ABN7Z3P6_9BURK</name>
<dbReference type="Pfam" id="PF03658">
    <property type="entry name" value="Ub-RnfH"/>
    <property type="match status" value="1"/>
</dbReference>
<evidence type="ECO:0000313" key="5">
    <source>
        <dbReference type="Proteomes" id="UP000706525"/>
    </source>
</evidence>
<dbReference type="PANTHER" id="PTHR37483:SF1">
    <property type="entry name" value="UPF0125 PROTEIN RATB"/>
    <property type="match status" value="1"/>
</dbReference>
<dbReference type="EMBL" id="CAJZAG010000009">
    <property type="protein sequence ID" value="CAG9180530.1"/>
    <property type="molecule type" value="Genomic_DNA"/>
</dbReference>
<organism evidence="4 5">
    <name type="scientific">Cupriavidus pampae</name>
    <dbReference type="NCBI Taxonomy" id="659251"/>
    <lineage>
        <taxon>Bacteria</taxon>
        <taxon>Pseudomonadati</taxon>
        <taxon>Pseudomonadota</taxon>
        <taxon>Betaproteobacteria</taxon>
        <taxon>Burkholderiales</taxon>
        <taxon>Burkholderiaceae</taxon>
        <taxon>Cupriavidus</taxon>
    </lineage>
</organism>
<evidence type="ECO:0000256" key="1">
    <source>
        <dbReference type="ARBA" id="ARBA00010645"/>
    </source>
</evidence>